<keyword evidence="1" id="KW-0732">Signal</keyword>
<proteinExistence type="predicted"/>
<dbReference type="EMBL" id="CADCVJ010000108">
    <property type="protein sequence ID" value="CAA9472739.1"/>
    <property type="molecule type" value="Genomic_DNA"/>
</dbReference>
<dbReference type="InterPro" id="IPR017853">
    <property type="entry name" value="GH"/>
</dbReference>
<feature type="chain" id="PRO_5026994881" description="Asl1-like glycosyl hydrolase catalytic domain-containing protein" evidence="1">
    <location>
        <begin position="25"/>
        <end position="315"/>
    </location>
</feature>
<evidence type="ECO:0000313" key="2">
    <source>
        <dbReference type="EMBL" id="CAA9472739.1"/>
    </source>
</evidence>
<dbReference type="AlphaFoldDB" id="A0A6J4RJH7"/>
<name>A0A6J4RJH7_9ACTN</name>
<reference evidence="2" key="1">
    <citation type="submission" date="2020-02" db="EMBL/GenBank/DDBJ databases">
        <authorList>
            <person name="Meier V. D."/>
        </authorList>
    </citation>
    <scope>NUCLEOTIDE SEQUENCE</scope>
    <source>
        <strain evidence="2">AVDCRST_MAG38</strain>
    </source>
</reference>
<dbReference type="Gene3D" id="3.20.20.80">
    <property type="entry name" value="Glycosidases"/>
    <property type="match status" value="1"/>
</dbReference>
<feature type="signal peptide" evidence="1">
    <location>
        <begin position="1"/>
        <end position="24"/>
    </location>
</feature>
<evidence type="ECO:0008006" key="3">
    <source>
        <dbReference type="Google" id="ProtNLM"/>
    </source>
</evidence>
<organism evidence="2">
    <name type="scientific">uncultured Solirubrobacteraceae bacterium</name>
    <dbReference type="NCBI Taxonomy" id="1162706"/>
    <lineage>
        <taxon>Bacteria</taxon>
        <taxon>Bacillati</taxon>
        <taxon>Actinomycetota</taxon>
        <taxon>Thermoleophilia</taxon>
        <taxon>Solirubrobacterales</taxon>
        <taxon>Solirubrobacteraceae</taxon>
        <taxon>environmental samples</taxon>
    </lineage>
</organism>
<gene>
    <name evidence="2" type="ORF">AVDCRST_MAG38-1419</name>
</gene>
<dbReference type="SUPFAM" id="SSF51445">
    <property type="entry name" value="(Trans)glycosidases"/>
    <property type="match status" value="1"/>
</dbReference>
<protein>
    <recommendedName>
        <fullName evidence="3">Asl1-like glycosyl hydrolase catalytic domain-containing protein</fullName>
    </recommendedName>
</protein>
<evidence type="ECO:0000256" key="1">
    <source>
        <dbReference type="SAM" id="SignalP"/>
    </source>
</evidence>
<sequence length="315" mass="35656">MRSRLLPSALALLALLLLPSAAQAKLTVGISENSPSVFTDPLFQQLGAKHTRVVTSWNVMSSPERGDDELARLTQYLEAARAQGVTPLVTFEHARGDAGICKRRSNRRKPQCVLPSARQYEREFKRFRAAFPYVTTISPFNEVNHFTQPTSRNAKAAARFTDIARRNCRGCKIVAVDILDQADNVRAKRPTFNKTVRYIKAFRRALKSPRTICGVHNYSDVNRGRSTGTKAIIKALGCREIWLTETGGVYSFGSFKPSAKRQLKSTKFMFKVARQNRRIKRLYVYTFFGRINDFDSGLVARGKARPAYFEVKKRI</sequence>
<accession>A0A6J4RJH7</accession>